<proteinExistence type="predicted"/>
<evidence type="ECO:0000256" key="1">
    <source>
        <dbReference type="SAM" id="MobiDB-lite"/>
    </source>
</evidence>
<feature type="region of interest" description="Disordered" evidence="1">
    <location>
        <begin position="1"/>
        <end position="24"/>
    </location>
</feature>
<evidence type="ECO:0000313" key="3">
    <source>
        <dbReference type="Proteomes" id="UP000265520"/>
    </source>
</evidence>
<accession>A0A392RE45</accession>
<dbReference type="Proteomes" id="UP000265520">
    <property type="component" value="Unassembled WGS sequence"/>
</dbReference>
<dbReference type="EMBL" id="LXQA010212558">
    <property type="protein sequence ID" value="MCI34304.1"/>
    <property type="molecule type" value="Genomic_DNA"/>
</dbReference>
<name>A0A392RE45_9FABA</name>
<dbReference type="AlphaFoldDB" id="A0A392RE45"/>
<keyword evidence="3" id="KW-1185">Reference proteome</keyword>
<sequence>MHDLYLSENPFQSSNVDPKDDTSVNDSAIEINTMSATLGLDKPRSVENLGKVDVNLTVDDTIVAEASTKADVHPTVDPVQKVV</sequence>
<comment type="caution">
    <text evidence="2">The sequence shown here is derived from an EMBL/GenBank/DDBJ whole genome shotgun (WGS) entry which is preliminary data.</text>
</comment>
<reference evidence="2 3" key="1">
    <citation type="journal article" date="2018" name="Front. Plant Sci.">
        <title>Red Clover (Trifolium pratense) and Zigzag Clover (T. medium) - A Picture of Genomic Similarities and Differences.</title>
        <authorList>
            <person name="Dluhosova J."/>
            <person name="Istvanek J."/>
            <person name="Nedelnik J."/>
            <person name="Repkova J."/>
        </authorList>
    </citation>
    <scope>NUCLEOTIDE SEQUENCE [LARGE SCALE GENOMIC DNA]</scope>
    <source>
        <strain evidence="3">cv. 10/8</strain>
        <tissue evidence="2">Leaf</tissue>
    </source>
</reference>
<evidence type="ECO:0000313" key="2">
    <source>
        <dbReference type="EMBL" id="MCI34304.1"/>
    </source>
</evidence>
<feature type="non-terminal residue" evidence="2">
    <location>
        <position position="83"/>
    </location>
</feature>
<protein>
    <submittedName>
        <fullName evidence="2">Uncharacterized protein</fullName>
    </submittedName>
</protein>
<organism evidence="2 3">
    <name type="scientific">Trifolium medium</name>
    <dbReference type="NCBI Taxonomy" id="97028"/>
    <lineage>
        <taxon>Eukaryota</taxon>
        <taxon>Viridiplantae</taxon>
        <taxon>Streptophyta</taxon>
        <taxon>Embryophyta</taxon>
        <taxon>Tracheophyta</taxon>
        <taxon>Spermatophyta</taxon>
        <taxon>Magnoliopsida</taxon>
        <taxon>eudicotyledons</taxon>
        <taxon>Gunneridae</taxon>
        <taxon>Pentapetalae</taxon>
        <taxon>rosids</taxon>
        <taxon>fabids</taxon>
        <taxon>Fabales</taxon>
        <taxon>Fabaceae</taxon>
        <taxon>Papilionoideae</taxon>
        <taxon>50 kb inversion clade</taxon>
        <taxon>NPAAA clade</taxon>
        <taxon>Hologalegina</taxon>
        <taxon>IRL clade</taxon>
        <taxon>Trifolieae</taxon>
        <taxon>Trifolium</taxon>
    </lineage>
</organism>